<name>A0A0D7BRS7_9AGAR</name>
<comment type="similarity">
    <text evidence="4">Belongs to the flavoredoxin family.</text>
</comment>
<evidence type="ECO:0000313" key="7">
    <source>
        <dbReference type="Proteomes" id="UP000054007"/>
    </source>
</evidence>
<keyword evidence="3" id="KW-0288">FMN</keyword>
<dbReference type="PANTHER" id="PTHR33798">
    <property type="entry name" value="FLAVOPROTEIN OXYGENASE"/>
    <property type="match status" value="1"/>
</dbReference>
<proteinExistence type="inferred from homology"/>
<dbReference type="OrthoDB" id="298012at2759"/>
<dbReference type="Pfam" id="PF01613">
    <property type="entry name" value="Flavin_Reduct"/>
    <property type="match status" value="1"/>
</dbReference>
<evidence type="ECO:0000256" key="1">
    <source>
        <dbReference type="ARBA" id="ARBA00001917"/>
    </source>
</evidence>
<dbReference type="InterPro" id="IPR012349">
    <property type="entry name" value="Split_barrel_FMN-bd"/>
</dbReference>
<dbReference type="AlphaFoldDB" id="A0A0D7BRS7"/>
<sequence length="271" mass="29874">MLSYCIGRRLGAPRIICARQLSSTLSPNPNWKLGEGATASWKESSERSPRKSWNLAKTPPRDVYRLLTSAVVPRPIALVSTLSEDGTPNLAPFSYFSMISSNPPMLSVSFSLPPKRKKDTRENILFTKEFSVNLVHQAYVEAVNAAAVESSEPNEWLLSGLTMEPSVAIKAPCVKESVVCLECELHSHQDIAPDADSAPTTTLVLGRIKHVHVREFSLNEDGVTLNPEKLSVVSRLGGLLYAKVSGSDVFEVPRTVWKDIKQDYAKIVDKK</sequence>
<feature type="domain" description="Flavin reductase like" evidence="5">
    <location>
        <begin position="69"/>
        <end position="220"/>
    </location>
</feature>
<gene>
    <name evidence="6" type="ORF">CYLTODRAFT_387638</name>
</gene>
<organism evidence="6 7">
    <name type="scientific">Cylindrobasidium torrendii FP15055 ss-10</name>
    <dbReference type="NCBI Taxonomy" id="1314674"/>
    <lineage>
        <taxon>Eukaryota</taxon>
        <taxon>Fungi</taxon>
        <taxon>Dikarya</taxon>
        <taxon>Basidiomycota</taxon>
        <taxon>Agaricomycotina</taxon>
        <taxon>Agaricomycetes</taxon>
        <taxon>Agaricomycetidae</taxon>
        <taxon>Agaricales</taxon>
        <taxon>Marasmiineae</taxon>
        <taxon>Physalacriaceae</taxon>
        <taxon>Cylindrobasidium</taxon>
    </lineage>
</organism>
<evidence type="ECO:0000259" key="5">
    <source>
        <dbReference type="SMART" id="SM00903"/>
    </source>
</evidence>
<evidence type="ECO:0000313" key="6">
    <source>
        <dbReference type="EMBL" id="KIY73132.1"/>
    </source>
</evidence>
<dbReference type="STRING" id="1314674.A0A0D7BRS7"/>
<dbReference type="SMART" id="SM00903">
    <property type="entry name" value="Flavin_Reduct"/>
    <property type="match status" value="1"/>
</dbReference>
<dbReference type="InterPro" id="IPR002563">
    <property type="entry name" value="Flavin_Rdtase-like_dom"/>
</dbReference>
<evidence type="ECO:0000256" key="3">
    <source>
        <dbReference type="ARBA" id="ARBA00022643"/>
    </source>
</evidence>
<accession>A0A0D7BRS7</accession>
<dbReference type="Proteomes" id="UP000054007">
    <property type="component" value="Unassembled WGS sequence"/>
</dbReference>
<reference evidence="6 7" key="1">
    <citation type="journal article" date="2015" name="Fungal Genet. Biol.">
        <title>Evolution of novel wood decay mechanisms in Agaricales revealed by the genome sequences of Fistulina hepatica and Cylindrobasidium torrendii.</title>
        <authorList>
            <person name="Floudas D."/>
            <person name="Held B.W."/>
            <person name="Riley R."/>
            <person name="Nagy L.G."/>
            <person name="Koehler G."/>
            <person name="Ransdell A.S."/>
            <person name="Younus H."/>
            <person name="Chow J."/>
            <person name="Chiniquy J."/>
            <person name="Lipzen A."/>
            <person name="Tritt A."/>
            <person name="Sun H."/>
            <person name="Haridas S."/>
            <person name="LaButti K."/>
            <person name="Ohm R.A."/>
            <person name="Kues U."/>
            <person name="Blanchette R.A."/>
            <person name="Grigoriev I.V."/>
            <person name="Minto R.E."/>
            <person name="Hibbett D.S."/>
        </authorList>
    </citation>
    <scope>NUCLEOTIDE SEQUENCE [LARGE SCALE GENOMIC DNA]</scope>
    <source>
        <strain evidence="6 7">FP15055 ss-10</strain>
    </source>
</reference>
<keyword evidence="2" id="KW-0285">Flavoprotein</keyword>
<keyword evidence="7" id="KW-1185">Reference proteome</keyword>
<protein>
    <recommendedName>
        <fullName evidence="5">Flavin reductase like domain-containing protein</fullName>
    </recommendedName>
</protein>
<dbReference type="EMBL" id="KN880438">
    <property type="protein sequence ID" value="KIY73132.1"/>
    <property type="molecule type" value="Genomic_DNA"/>
</dbReference>
<evidence type="ECO:0000256" key="2">
    <source>
        <dbReference type="ARBA" id="ARBA00022630"/>
    </source>
</evidence>
<dbReference type="PANTHER" id="PTHR33798:SF5">
    <property type="entry name" value="FLAVIN REDUCTASE LIKE DOMAIN-CONTAINING PROTEIN"/>
    <property type="match status" value="1"/>
</dbReference>
<dbReference type="GO" id="GO:0010181">
    <property type="term" value="F:FMN binding"/>
    <property type="evidence" value="ECO:0007669"/>
    <property type="project" value="InterPro"/>
</dbReference>
<dbReference type="Gene3D" id="2.30.110.10">
    <property type="entry name" value="Electron Transport, Fmn-binding Protein, Chain A"/>
    <property type="match status" value="1"/>
</dbReference>
<dbReference type="SUPFAM" id="SSF50475">
    <property type="entry name" value="FMN-binding split barrel"/>
    <property type="match status" value="1"/>
</dbReference>
<evidence type="ECO:0000256" key="4">
    <source>
        <dbReference type="ARBA" id="ARBA00038054"/>
    </source>
</evidence>
<comment type="cofactor">
    <cofactor evidence="1">
        <name>FMN</name>
        <dbReference type="ChEBI" id="CHEBI:58210"/>
    </cofactor>
</comment>